<evidence type="ECO:0000256" key="1">
    <source>
        <dbReference type="SAM" id="MobiDB-lite"/>
    </source>
</evidence>
<dbReference type="Proteomes" id="UP000438429">
    <property type="component" value="Unassembled WGS sequence"/>
</dbReference>
<name>A0A6A4T9D6_SCOMX</name>
<dbReference type="EMBL" id="VEVO01000006">
    <property type="protein sequence ID" value="KAF0040520.1"/>
    <property type="molecule type" value="Genomic_DNA"/>
</dbReference>
<proteinExistence type="predicted"/>
<organism evidence="2 3">
    <name type="scientific">Scophthalmus maximus</name>
    <name type="common">Turbot</name>
    <name type="synonym">Psetta maxima</name>
    <dbReference type="NCBI Taxonomy" id="52904"/>
    <lineage>
        <taxon>Eukaryota</taxon>
        <taxon>Metazoa</taxon>
        <taxon>Chordata</taxon>
        <taxon>Craniata</taxon>
        <taxon>Vertebrata</taxon>
        <taxon>Euteleostomi</taxon>
        <taxon>Actinopterygii</taxon>
        <taxon>Neopterygii</taxon>
        <taxon>Teleostei</taxon>
        <taxon>Neoteleostei</taxon>
        <taxon>Acanthomorphata</taxon>
        <taxon>Carangaria</taxon>
        <taxon>Pleuronectiformes</taxon>
        <taxon>Pleuronectoidei</taxon>
        <taxon>Scophthalmidae</taxon>
        <taxon>Scophthalmus</taxon>
    </lineage>
</organism>
<dbReference type="AlphaFoldDB" id="A0A6A4T9D6"/>
<comment type="caution">
    <text evidence="2">The sequence shown here is derived from an EMBL/GenBank/DDBJ whole genome shotgun (WGS) entry which is preliminary data.</text>
</comment>
<sequence length="88" mass="10121">MPPHWLSMVERDGGVSGEKEVEMYIGEGKRTSVKNVTLKFIYMWLKDSQFGFFSDGQHGNSDHRTGFKDNGNGKRTETTEKIQAHQWN</sequence>
<feature type="compositionally biased region" description="Basic and acidic residues" evidence="1">
    <location>
        <begin position="60"/>
        <end position="88"/>
    </location>
</feature>
<evidence type="ECO:0000313" key="3">
    <source>
        <dbReference type="Proteomes" id="UP000438429"/>
    </source>
</evidence>
<feature type="region of interest" description="Disordered" evidence="1">
    <location>
        <begin position="55"/>
        <end position="88"/>
    </location>
</feature>
<reference evidence="2 3" key="1">
    <citation type="submission" date="2019-06" db="EMBL/GenBank/DDBJ databases">
        <title>Draft genomes of female and male turbot (Scophthalmus maximus).</title>
        <authorList>
            <person name="Xu H."/>
            <person name="Xu X.-W."/>
            <person name="Shao C."/>
            <person name="Chen S."/>
        </authorList>
    </citation>
    <scope>NUCLEOTIDE SEQUENCE [LARGE SCALE GENOMIC DNA]</scope>
    <source>
        <strain evidence="2">Ysfricsl-2016a</strain>
        <tissue evidence="2">Blood</tissue>
    </source>
</reference>
<protein>
    <submittedName>
        <fullName evidence="2">Uncharacterized protein</fullName>
    </submittedName>
</protein>
<evidence type="ECO:0000313" key="2">
    <source>
        <dbReference type="EMBL" id="KAF0040520.1"/>
    </source>
</evidence>
<accession>A0A6A4T9D6</accession>
<gene>
    <name evidence="2" type="ORF">F2P81_006418</name>
</gene>